<organism evidence="1 2">
    <name type="scientific">Juglans regia</name>
    <name type="common">English walnut</name>
    <dbReference type="NCBI Taxonomy" id="51240"/>
    <lineage>
        <taxon>Eukaryota</taxon>
        <taxon>Viridiplantae</taxon>
        <taxon>Streptophyta</taxon>
        <taxon>Embryophyta</taxon>
        <taxon>Tracheophyta</taxon>
        <taxon>Spermatophyta</taxon>
        <taxon>Magnoliopsida</taxon>
        <taxon>eudicotyledons</taxon>
        <taxon>Gunneridae</taxon>
        <taxon>Pentapetalae</taxon>
        <taxon>rosids</taxon>
        <taxon>fabids</taxon>
        <taxon>Fagales</taxon>
        <taxon>Juglandaceae</taxon>
        <taxon>Juglans</taxon>
    </lineage>
</organism>
<keyword evidence="1" id="KW-1185">Reference proteome</keyword>
<evidence type="ECO:0000313" key="1">
    <source>
        <dbReference type="Proteomes" id="UP000235220"/>
    </source>
</evidence>
<gene>
    <name evidence="2" type="primary">LOC108982258</name>
</gene>
<dbReference type="Gene3D" id="3.30.40.10">
    <property type="entry name" value="Zinc/RING finger domain, C3HC4 (zinc finger)"/>
    <property type="match status" value="1"/>
</dbReference>
<dbReference type="PANTHER" id="PTHR46719:SF20">
    <property type="entry name" value="RING-H2 FINGER PROTEIN ATL70-LIKE"/>
    <property type="match status" value="1"/>
</dbReference>
<dbReference type="InterPro" id="IPR013083">
    <property type="entry name" value="Znf_RING/FYVE/PHD"/>
</dbReference>
<dbReference type="KEGG" id="jre:108982258"/>
<dbReference type="PROSITE" id="PS50089">
    <property type="entry name" value="ZF_RING_2"/>
    <property type="match status" value="1"/>
</dbReference>
<proteinExistence type="predicted"/>
<dbReference type="PANTHER" id="PTHR46719">
    <property type="entry name" value="TRANSCRIPTION FACTOR C2H2 FAMILY-RELATED"/>
    <property type="match status" value="1"/>
</dbReference>
<dbReference type="InterPro" id="IPR045899">
    <property type="entry name" value="ATL71-like"/>
</dbReference>
<dbReference type="InterPro" id="IPR001841">
    <property type="entry name" value="Znf_RING"/>
</dbReference>
<dbReference type="SMART" id="SM00184">
    <property type="entry name" value="RING"/>
    <property type="match status" value="1"/>
</dbReference>
<dbReference type="Gramene" id="Jr14_05310_p1">
    <property type="protein sequence ID" value="cds.Jr14_05310_p1"/>
    <property type="gene ID" value="Jr14_05310"/>
</dbReference>
<dbReference type="CDD" id="cd16454">
    <property type="entry name" value="RING-H2_PA-TM-RING"/>
    <property type="match status" value="1"/>
</dbReference>
<name>A0A2I4DPP5_JUGRE</name>
<dbReference type="Pfam" id="PF13639">
    <property type="entry name" value="zf-RING_2"/>
    <property type="match status" value="1"/>
</dbReference>
<dbReference type="OrthoDB" id="8062037at2759"/>
<dbReference type="SUPFAM" id="SSF57850">
    <property type="entry name" value="RING/U-box"/>
    <property type="match status" value="1"/>
</dbReference>
<dbReference type="Proteomes" id="UP000235220">
    <property type="component" value="Chromosome 14"/>
</dbReference>
<dbReference type="AlphaFoldDB" id="A0A2I4DPP5"/>
<accession>A0A2I4DPP5</accession>
<dbReference type="RefSeq" id="XP_018809119.1">
    <property type="nucleotide sequence ID" value="XM_018953574.1"/>
</dbReference>
<protein>
    <submittedName>
        <fullName evidence="2">RING-H2 finger protein ATL71</fullName>
    </submittedName>
</protein>
<reference evidence="2" key="1">
    <citation type="submission" date="2025-08" db="UniProtKB">
        <authorList>
            <consortium name="RefSeq"/>
        </authorList>
    </citation>
    <scope>IDENTIFICATION</scope>
    <source>
        <tissue evidence="2">Leaves</tissue>
    </source>
</reference>
<sequence>MDMITGSMMGYYVDDFRFAIAFPLGIILLLILLSHLVYFFSTRLHPPASHDSLRQTGRSPQNLDQLGADFVAIEVGLDEAILHNFPKLLYSQYKLQNCSSGASSSCCICLEDYKESDVLQTLLPDCGHLFHPNCIHPWLRMHPNCPLCRKTLVPVPNTTLSRSD</sequence>
<evidence type="ECO:0000313" key="2">
    <source>
        <dbReference type="RefSeq" id="XP_018809119.1"/>
    </source>
</evidence>
<dbReference type="GeneID" id="108982258"/>